<dbReference type="PANTHER" id="PTHR43793">
    <property type="entry name" value="FAD SYNTHASE"/>
    <property type="match status" value="1"/>
</dbReference>
<dbReference type="RefSeq" id="WP_218575246.1">
    <property type="nucleotide sequence ID" value="NZ_CP042425.1"/>
</dbReference>
<proteinExistence type="predicted"/>
<reference evidence="5" key="1">
    <citation type="submission" date="2019-08" db="EMBL/GenBank/DDBJ databases">
        <title>Limnoglobus roseus gen. nov., sp. nov., a novel freshwater planctomycete with a giant genome from the family Gemmataceae.</title>
        <authorList>
            <person name="Kulichevskaya I.S."/>
            <person name="Naumoff D.G."/>
            <person name="Miroshnikov K."/>
            <person name="Ivanova A."/>
            <person name="Philippov D.A."/>
            <person name="Hakobyan A."/>
            <person name="Rijpstra I.C."/>
            <person name="Sinninghe Damste J.S."/>
            <person name="Liesack W."/>
            <person name="Dedysh S.N."/>
        </authorList>
    </citation>
    <scope>NUCLEOTIDE SEQUENCE [LARGE SCALE GENOMIC DNA]</scope>
    <source>
        <strain evidence="5">PX52</strain>
    </source>
</reference>
<dbReference type="NCBIfam" id="TIGR00125">
    <property type="entry name" value="cyt_tran_rel"/>
    <property type="match status" value="1"/>
</dbReference>
<keyword evidence="5" id="KW-1185">Reference proteome</keyword>
<dbReference type="EMBL" id="CP042425">
    <property type="protein sequence ID" value="QEL20969.1"/>
    <property type="molecule type" value="Genomic_DNA"/>
</dbReference>
<sequence length="166" mass="18001">MPTWKPREKIVDWPTLLTVREQFRQTGRTVVWTNGCFDLLHPGHLSSLASARQLGDLLIVGLNSDASVKGNKGPLRPILSQGERAEMLAAVECVDFVVVFDEPTPEAALAKLQPDVHCKGAEYAPPHGRPVPERAIVEGYGGKIAYLPLVAGVSTTDLIARINRAA</sequence>
<dbReference type="AlphaFoldDB" id="A0A5C1ANI9"/>
<organism evidence="4 5">
    <name type="scientific">Limnoglobus roseus</name>
    <dbReference type="NCBI Taxonomy" id="2598579"/>
    <lineage>
        <taxon>Bacteria</taxon>
        <taxon>Pseudomonadati</taxon>
        <taxon>Planctomycetota</taxon>
        <taxon>Planctomycetia</taxon>
        <taxon>Gemmatales</taxon>
        <taxon>Gemmataceae</taxon>
        <taxon>Limnoglobus</taxon>
    </lineage>
</organism>
<protein>
    <submittedName>
        <fullName evidence="4">ADP-heptose synthase</fullName>
    </submittedName>
</protein>
<dbReference type="Pfam" id="PF01467">
    <property type="entry name" value="CTP_transf_like"/>
    <property type="match status" value="1"/>
</dbReference>
<dbReference type="Proteomes" id="UP000324974">
    <property type="component" value="Chromosome"/>
</dbReference>
<dbReference type="SUPFAM" id="SSF52374">
    <property type="entry name" value="Nucleotidylyl transferase"/>
    <property type="match status" value="1"/>
</dbReference>
<keyword evidence="2" id="KW-0548">Nucleotidyltransferase</keyword>
<dbReference type="Gene3D" id="3.40.50.620">
    <property type="entry name" value="HUPs"/>
    <property type="match status" value="1"/>
</dbReference>
<evidence type="ECO:0000256" key="2">
    <source>
        <dbReference type="ARBA" id="ARBA00022695"/>
    </source>
</evidence>
<dbReference type="PANTHER" id="PTHR43793:SF2">
    <property type="entry name" value="BIFUNCTIONAL PROTEIN HLDE"/>
    <property type="match status" value="1"/>
</dbReference>
<dbReference type="KEGG" id="lrs:PX52LOC_08097"/>
<dbReference type="InterPro" id="IPR014729">
    <property type="entry name" value="Rossmann-like_a/b/a_fold"/>
</dbReference>
<dbReference type="GO" id="GO:0016779">
    <property type="term" value="F:nucleotidyltransferase activity"/>
    <property type="evidence" value="ECO:0007669"/>
    <property type="project" value="UniProtKB-KW"/>
</dbReference>
<evidence type="ECO:0000259" key="3">
    <source>
        <dbReference type="Pfam" id="PF01467"/>
    </source>
</evidence>
<feature type="domain" description="Cytidyltransferase-like" evidence="3">
    <location>
        <begin position="32"/>
        <end position="125"/>
    </location>
</feature>
<dbReference type="InterPro" id="IPR050385">
    <property type="entry name" value="Archaeal_FAD_synthase"/>
</dbReference>
<dbReference type="InterPro" id="IPR004821">
    <property type="entry name" value="Cyt_trans-like"/>
</dbReference>
<keyword evidence="1" id="KW-0808">Transferase</keyword>
<accession>A0A5C1ANI9</accession>
<evidence type="ECO:0000256" key="1">
    <source>
        <dbReference type="ARBA" id="ARBA00022679"/>
    </source>
</evidence>
<evidence type="ECO:0000313" key="5">
    <source>
        <dbReference type="Proteomes" id="UP000324974"/>
    </source>
</evidence>
<name>A0A5C1ANI9_9BACT</name>
<evidence type="ECO:0000313" key="4">
    <source>
        <dbReference type="EMBL" id="QEL20969.1"/>
    </source>
</evidence>
<gene>
    <name evidence="4" type="ORF">PX52LOC_08097</name>
</gene>